<keyword evidence="4" id="KW-0762">Sugar transport</keyword>
<comment type="caution">
    <text evidence="16">The sequence shown here is derived from an EMBL/GenBank/DDBJ whole genome shotgun (WGS) entry which is preliminary data.</text>
</comment>
<evidence type="ECO:0000259" key="15">
    <source>
        <dbReference type="PROSITE" id="PS51103"/>
    </source>
</evidence>
<accession>A0A7X5QDT8</accession>
<dbReference type="InterPro" id="IPR013013">
    <property type="entry name" value="PTS_EIIC_1"/>
</dbReference>
<dbReference type="CDD" id="cd00212">
    <property type="entry name" value="PTS_IIB_glc"/>
    <property type="match status" value="1"/>
</dbReference>
<dbReference type="GO" id="GO:0090589">
    <property type="term" value="F:protein-phosphocysteine-trehalose phosphotransferase system transporter activity"/>
    <property type="evidence" value="ECO:0007669"/>
    <property type="project" value="TreeGrafter"/>
</dbReference>
<evidence type="ECO:0000256" key="1">
    <source>
        <dbReference type="ARBA" id="ARBA00004651"/>
    </source>
</evidence>
<dbReference type="InterPro" id="IPR001127">
    <property type="entry name" value="PTS_EIIA_1_perm"/>
</dbReference>
<dbReference type="GO" id="GO:0005886">
    <property type="term" value="C:plasma membrane"/>
    <property type="evidence" value="ECO:0007669"/>
    <property type="project" value="UniProtKB-SubCell"/>
</dbReference>
<dbReference type="SUPFAM" id="SSF55604">
    <property type="entry name" value="Glucose permease domain IIB"/>
    <property type="match status" value="1"/>
</dbReference>
<feature type="transmembrane region" description="Helical" evidence="12">
    <location>
        <begin position="97"/>
        <end position="119"/>
    </location>
</feature>
<gene>
    <name evidence="16" type="ORF">C5469_09535</name>
</gene>
<evidence type="ECO:0000313" key="17">
    <source>
        <dbReference type="Proteomes" id="UP000591844"/>
    </source>
</evidence>
<dbReference type="GO" id="GO:0015771">
    <property type="term" value="P:trehalose transport"/>
    <property type="evidence" value="ECO:0007669"/>
    <property type="project" value="TreeGrafter"/>
</dbReference>
<evidence type="ECO:0000256" key="8">
    <source>
        <dbReference type="ARBA" id="ARBA00022777"/>
    </source>
</evidence>
<dbReference type="Pfam" id="PF02378">
    <property type="entry name" value="PTS_EIIC"/>
    <property type="match status" value="1"/>
</dbReference>
<reference evidence="16 17" key="1">
    <citation type="submission" date="2018-02" db="EMBL/GenBank/DDBJ databases">
        <authorList>
            <person name="Machado R.A."/>
        </authorList>
    </citation>
    <scope>NUCLEOTIDE SEQUENCE [LARGE SCALE GENOMIC DNA]</scope>
    <source>
        <strain evidence="16 17">DSM 19724</strain>
    </source>
</reference>
<dbReference type="NCBIfam" id="TIGR01995">
    <property type="entry name" value="PTS-II-ABC-beta"/>
    <property type="match status" value="1"/>
</dbReference>
<evidence type="ECO:0000256" key="10">
    <source>
        <dbReference type="ARBA" id="ARBA00023136"/>
    </source>
</evidence>
<keyword evidence="5" id="KW-0808">Transferase</keyword>
<dbReference type="PROSITE" id="PS01035">
    <property type="entry name" value="PTS_EIIB_TYPE_1_CYS"/>
    <property type="match status" value="1"/>
</dbReference>
<dbReference type="PROSITE" id="PS51103">
    <property type="entry name" value="PTS_EIIC_TYPE_1"/>
    <property type="match status" value="1"/>
</dbReference>
<dbReference type="Gene3D" id="2.70.70.10">
    <property type="entry name" value="Glucose Permease (Domain IIA)"/>
    <property type="match status" value="1"/>
</dbReference>
<feature type="domain" description="PTS EIIA type-1" evidence="13">
    <location>
        <begin position="483"/>
        <end position="587"/>
    </location>
</feature>
<dbReference type="RefSeq" id="WP_166305361.1">
    <property type="nucleotide sequence ID" value="NZ_CAWPIB010000008.1"/>
</dbReference>
<dbReference type="PANTHER" id="PTHR30175:SF1">
    <property type="entry name" value="PTS SYSTEM ARBUTIN-, CELLOBIOSE-, AND SALICIN-SPECIFIC EIIBC COMPONENT-RELATED"/>
    <property type="match status" value="1"/>
</dbReference>
<feature type="transmembrane region" description="Helical" evidence="12">
    <location>
        <begin position="170"/>
        <end position="189"/>
    </location>
</feature>
<evidence type="ECO:0000256" key="2">
    <source>
        <dbReference type="ARBA" id="ARBA00022448"/>
    </source>
</evidence>
<comment type="subcellular location">
    <subcellularLocation>
        <location evidence="1">Cell membrane</location>
        <topology evidence="1">Multi-pass membrane protein</topology>
    </subcellularLocation>
</comment>
<evidence type="ECO:0000256" key="11">
    <source>
        <dbReference type="PROSITE-ProRule" id="PRU00421"/>
    </source>
</evidence>
<feature type="domain" description="PTS EIIB type-1" evidence="14">
    <location>
        <begin position="4"/>
        <end position="86"/>
    </location>
</feature>
<evidence type="ECO:0000256" key="4">
    <source>
        <dbReference type="ARBA" id="ARBA00022597"/>
    </source>
</evidence>
<dbReference type="PROSITE" id="PS51093">
    <property type="entry name" value="PTS_EIIA_TYPE_1"/>
    <property type="match status" value="1"/>
</dbReference>
<feature type="transmembrane region" description="Helical" evidence="12">
    <location>
        <begin position="422"/>
        <end position="442"/>
    </location>
</feature>
<feature type="active site" description="Phosphocysteine intermediate; for EIIB activity" evidence="11">
    <location>
        <position position="26"/>
    </location>
</feature>
<evidence type="ECO:0000313" key="16">
    <source>
        <dbReference type="EMBL" id="NHB92377.1"/>
    </source>
</evidence>
<dbReference type="Pfam" id="PF00358">
    <property type="entry name" value="PTS_EIIA_1"/>
    <property type="match status" value="1"/>
</dbReference>
<feature type="transmembrane region" description="Helical" evidence="12">
    <location>
        <begin position="201"/>
        <end position="223"/>
    </location>
</feature>
<keyword evidence="17" id="KW-1185">Reference proteome</keyword>
<evidence type="ECO:0000256" key="3">
    <source>
        <dbReference type="ARBA" id="ARBA00022475"/>
    </source>
</evidence>
<feature type="transmembrane region" description="Helical" evidence="12">
    <location>
        <begin position="235"/>
        <end position="261"/>
    </location>
</feature>
<evidence type="ECO:0000256" key="9">
    <source>
        <dbReference type="ARBA" id="ARBA00022989"/>
    </source>
</evidence>
<evidence type="ECO:0000259" key="14">
    <source>
        <dbReference type="PROSITE" id="PS51098"/>
    </source>
</evidence>
<keyword evidence="2" id="KW-0813">Transport</keyword>
<dbReference type="InterPro" id="IPR011297">
    <property type="entry name" value="PTS_IIABC_b_glu"/>
</dbReference>
<evidence type="ECO:0000256" key="6">
    <source>
        <dbReference type="ARBA" id="ARBA00022683"/>
    </source>
</evidence>
<keyword evidence="8" id="KW-0418">Kinase</keyword>
<dbReference type="InterPro" id="IPR001996">
    <property type="entry name" value="PTS_IIB_1"/>
</dbReference>
<feature type="domain" description="PTS EIIC type-1" evidence="15">
    <location>
        <begin position="100"/>
        <end position="455"/>
    </location>
</feature>
<keyword evidence="7 12" id="KW-0812">Transmembrane</keyword>
<feature type="transmembrane region" description="Helical" evidence="12">
    <location>
        <begin position="379"/>
        <end position="402"/>
    </location>
</feature>
<dbReference type="PANTHER" id="PTHR30175">
    <property type="entry name" value="PHOSPHOTRANSFERASE SYSTEM TRANSPORT PROTEIN"/>
    <property type="match status" value="1"/>
</dbReference>
<dbReference type="GO" id="GO:0008982">
    <property type="term" value="F:protein-N(PI)-phosphohistidine-sugar phosphotransferase activity"/>
    <property type="evidence" value="ECO:0007669"/>
    <property type="project" value="InterPro"/>
</dbReference>
<dbReference type="AlphaFoldDB" id="A0A7X5QDT8"/>
<feature type="transmembrane region" description="Helical" evidence="12">
    <location>
        <begin position="319"/>
        <end position="341"/>
    </location>
</feature>
<dbReference type="SUPFAM" id="SSF51261">
    <property type="entry name" value="Duplicated hybrid motif"/>
    <property type="match status" value="1"/>
</dbReference>
<dbReference type="FunFam" id="2.70.70.10:FF:000001">
    <property type="entry name" value="PTS system glucose-specific IIA component"/>
    <property type="match status" value="1"/>
</dbReference>
<dbReference type="InterPro" id="IPR018113">
    <property type="entry name" value="PTrfase_EIIB_Cys"/>
</dbReference>
<sequence>MNYEEFARDIIIFLGGRENISKSWHCVTRLRFNIIDDSKVEITAIKKMQGVMGARFHSGQLQIIIGNRVIEIFNEIIKQLKEISGNRNELKNNVISHILDVISGIFVPILPAIVGSGLLKGGLIFFNTMGWISEESNEYKLLYVLFDAPLYFLPILVAFSAARKFKTNEFIAATLACILIYPTLSNLVSTSSGEYFDVFGISIPIIHYGYTVIPIILGVWLLSYIHRWVDRFIPVVLKMILTPLLVLLISVPIILVVVAPLGNTMGLYIEQVFVMLFSVIGPLTGLFLGGIIPVLVITGMHYAFLPSVFANFKSLGYDFMLLPISFVSNIAQAGATLAVAIKIKDRQMKSLAYSSSFSAFLGITEPAMYGVTLKLKKPFYAALIGGAVGGAIVGILSIKIFAFSLPGLVSLPFYVQKDSNNLLFILFAIFSSFLVAFILTLLMKLESSVDSMVLIKPRFSKTKKITLLSPMTGTIAPLSSVSDDIFSEKIIGDGVAIIPTEGVVKAPFNGKVSMITPTGHAVGLISDQGVELLIHIGIETVGLQGIGFNLQVIEGQRVRTGDVLVNFDLGFLQENKVQIISPIIVTNSEEYHSITLKKKKRVIGCKDDLLVVNLYS</sequence>
<dbReference type="PROSITE" id="PS00371">
    <property type="entry name" value="PTS_EIIA_TYPE_1_HIS"/>
    <property type="match status" value="1"/>
</dbReference>
<dbReference type="NCBIfam" id="TIGR00830">
    <property type="entry name" value="PTBA"/>
    <property type="match status" value="1"/>
</dbReference>
<protein>
    <submittedName>
        <fullName evidence="16">PTS beta-glucoside transporter subunit EIIBCA</fullName>
    </submittedName>
</protein>
<feature type="transmembrane region" description="Helical" evidence="12">
    <location>
        <begin position="353"/>
        <end position="372"/>
    </location>
</feature>
<keyword evidence="9 12" id="KW-1133">Transmembrane helix</keyword>
<evidence type="ECO:0000256" key="12">
    <source>
        <dbReference type="SAM" id="Phobius"/>
    </source>
</evidence>
<dbReference type="Gene3D" id="3.30.1360.60">
    <property type="entry name" value="Glucose permease domain IIB"/>
    <property type="match status" value="1"/>
</dbReference>
<dbReference type="GO" id="GO:0016301">
    <property type="term" value="F:kinase activity"/>
    <property type="evidence" value="ECO:0007669"/>
    <property type="project" value="UniProtKB-KW"/>
</dbReference>
<dbReference type="InterPro" id="IPR036878">
    <property type="entry name" value="Glu_permease_IIB"/>
</dbReference>
<name>A0A7X5QDT8_9GAMM</name>
<dbReference type="InterPro" id="IPR050558">
    <property type="entry name" value="PTS_Sugar-Specific_Components"/>
</dbReference>
<keyword evidence="6" id="KW-0598">Phosphotransferase system</keyword>
<dbReference type="PROSITE" id="PS51098">
    <property type="entry name" value="PTS_EIIB_TYPE_1"/>
    <property type="match status" value="1"/>
</dbReference>
<feature type="transmembrane region" description="Helical" evidence="12">
    <location>
        <begin position="273"/>
        <end position="298"/>
    </location>
</feature>
<dbReference type="InterPro" id="IPR011055">
    <property type="entry name" value="Dup_hybrid_motif"/>
</dbReference>
<dbReference type="GO" id="GO:0009401">
    <property type="term" value="P:phosphoenolpyruvate-dependent sugar phosphotransferase system"/>
    <property type="evidence" value="ECO:0007669"/>
    <property type="project" value="UniProtKB-KW"/>
</dbReference>
<dbReference type="Proteomes" id="UP000591844">
    <property type="component" value="Unassembled WGS sequence"/>
</dbReference>
<dbReference type="EMBL" id="PUJW01000008">
    <property type="protein sequence ID" value="NHB92377.1"/>
    <property type="molecule type" value="Genomic_DNA"/>
</dbReference>
<dbReference type="InterPro" id="IPR003352">
    <property type="entry name" value="PTS_EIIC"/>
</dbReference>
<keyword evidence="10 12" id="KW-0472">Membrane</keyword>
<organism evidence="16 17">
    <name type="scientific">Photorhabdus cinerea</name>
    <dbReference type="NCBI Taxonomy" id="471575"/>
    <lineage>
        <taxon>Bacteria</taxon>
        <taxon>Pseudomonadati</taxon>
        <taxon>Pseudomonadota</taxon>
        <taxon>Gammaproteobacteria</taxon>
        <taxon>Enterobacterales</taxon>
        <taxon>Morganellaceae</taxon>
        <taxon>Photorhabdus</taxon>
    </lineage>
</organism>
<evidence type="ECO:0000256" key="5">
    <source>
        <dbReference type="ARBA" id="ARBA00022679"/>
    </source>
</evidence>
<keyword evidence="3" id="KW-1003">Cell membrane</keyword>
<proteinExistence type="predicted"/>
<evidence type="ECO:0000259" key="13">
    <source>
        <dbReference type="PROSITE" id="PS51093"/>
    </source>
</evidence>
<dbReference type="Pfam" id="PF00367">
    <property type="entry name" value="PTS_EIIB"/>
    <property type="match status" value="1"/>
</dbReference>
<evidence type="ECO:0000256" key="7">
    <source>
        <dbReference type="ARBA" id="ARBA00022692"/>
    </source>
</evidence>
<feature type="transmembrane region" description="Helical" evidence="12">
    <location>
        <begin position="139"/>
        <end position="158"/>
    </location>
</feature>